<dbReference type="EC" id="6.3.5.11" evidence="9"/>
<comment type="function">
    <text evidence="9">Catalyzes the ATP-dependent amidation of the two carboxylate groups at positions a and c of cobyrinate, using either L-glutamine or ammonia as the nitrogen source.</text>
</comment>
<dbReference type="PROSITE" id="PS51274">
    <property type="entry name" value="GATASE_COBBQ"/>
    <property type="match status" value="1"/>
</dbReference>
<sequence length="439" mass="46870">MPEGVIVAAPASGSGKTFVTLGLLRHFSERGVRCGSLKIGPDYIDPGFHASATGRPCYNLDPWAMRPETVGEAVRLAGDGADIVVCEAVMGLFDGAVGDLGSSADVARISGWPVVLLLDAKAQGASVSAVVRGFATHRDDIAIAGVIFNRVGSARHEKILRQAMARDLPKIPVLGCVPSDEATFLPSRHLGLVQAMEHADLSTFIERAGAVVADHVDVAAVRALVRPWRGKTPETRTQPLAPLGQKIAIARDEAFTFTYPLICEGWRRRGAELSFFSPLEDEAPNTDADAVFLPGGYPELHAWRLASAEQFLGGLRDAAARGVVIYGECGGYMVLGRGMVDADGTAHAMAGLLPLGTSFAERRLNLGYRRVKLIAETPLGQVGHRLRGHEFHYATASNEGPGDALFDSVDAHGENRARVGLVNGRVFGSFIHLIDKENR</sequence>
<dbReference type="PANTHER" id="PTHR43873">
    <property type="entry name" value="COBYRINATE A,C-DIAMIDE SYNTHASE"/>
    <property type="match status" value="1"/>
</dbReference>
<dbReference type="Gene3D" id="3.40.50.880">
    <property type="match status" value="1"/>
</dbReference>
<comment type="catalytic activity">
    <reaction evidence="9">
        <text>cob(II)yrinate + 2 L-glutamine + 2 ATP + 2 H2O = cob(II)yrinate a,c diamide + 2 L-glutamate + 2 ADP + 2 phosphate + 2 H(+)</text>
        <dbReference type="Rhea" id="RHEA:26289"/>
        <dbReference type="ChEBI" id="CHEBI:15377"/>
        <dbReference type="ChEBI" id="CHEBI:15378"/>
        <dbReference type="ChEBI" id="CHEBI:29985"/>
        <dbReference type="ChEBI" id="CHEBI:30616"/>
        <dbReference type="ChEBI" id="CHEBI:43474"/>
        <dbReference type="ChEBI" id="CHEBI:58359"/>
        <dbReference type="ChEBI" id="CHEBI:58537"/>
        <dbReference type="ChEBI" id="CHEBI:58894"/>
        <dbReference type="ChEBI" id="CHEBI:456216"/>
        <dbReference type="EC" id="6.3.5.11"/>
    </reaction>
</comment>
<comment type="domain">
    <text evidence="9">Comprises of two domains. The C-terminal domain contains the binding site for glutamine and catalyzes the hydrolysis of this substrate to glutamate and ammonia. The N-terminal domain is anticipated to bind ATP and cobyrinate and catalyzes the ultimate synthesis of the diamide product. The ammonia produced via the glutaminase domain is probably translocated to the adjacent domain via a molecular tunnel, where it reacts with an activated intermediate.</text>
</comment>
<keyword evidence="13" id="KW-1185">Reference proteome</keyword>
<dbReference type="RefSeq" id="WP_132937871.1">
    <property type="nucleotide sequence ID" value="NZ_CP119676.1"/>
</dbReference>
<evidence type="ECO:0000256" key="3">
    <source>
        <dbReference type="ARBA" id="ARBA00022573"/>
    </source>
</evidence>
<comment type="similarity">
    <text evidence="9">Belongs to the CobB/CbiA family.</text>
</comment>
<evidence type="ECO:0000256" key="9">
    <source>
        <dbReference type="HAMAP-Rule" id="MF_00027"/>
    </source>
</evidence>
<feature type="site" description="Increases nucleophilicity of active site Cys" evidence="9">
    <location>
        <position position="432"/>
    </location>
</feature>
<dbReference type="InterPro" id="IPR002586">
    <property type="entry name" value="CobQ/CobB/MinD/ParA_Nub-bd_dom"/>
</dbReference>
<evidence type="ECO:0000256" key="4">
    <source>
        <dbReference type="ARBA" id="ARBA00022598"/>
    </source>
</evidence>
<dbReference type="SUPFAM" id="SSF52317">
    <property type="entry name" value="Class I glutamine amidotransferase-like"/>
    <property type="match status" value="1"/>
</dbReference>
<dbReference type="AlphaFoldDB" id="A0A4R3JIF0"/>
<dbReference type="InterPro" id="IPR011698">
    <property type="entry name" value="GATase_3"/>
</dbReference>
<evidence type="ECO:0000259" key="10">
    <source>
        <dbReference type="Pfam" id="PF01656"/>
    </source>
</evidence>
<evidence type="ECO:0000256" key="1">
    <source>
        <dbReference type="ARBA" id="ARBA00001946"/>
    </source>
</evidence>
<dbReference type="PANTHER" id="PTHR43873:SF1">
    <property type="entry name" value="COBYRINATE A,C-DIAMIDE SYNTHASE"/>
    <property type="match status" value="1"/>
</dbReference>
<dbReference type="GO" id="GO:0042242">
    <property type="term" value="F:cobyrinic acid a,c-diamide synthase activity"/>
    <property type="evidence" value="ECO:0007669"/>
    <property type="project" value="UniProtKB-UniRule"/>
</dbReference>
<dbReference type="EMBL" id="SLZW01000001">
    <property type="protein sequence ID" value="TCS65163.1"/>
    <property type="molecule type" value="Genomic_DNA"/>
</dbReference>
<dbReference type="GO" id="GO:0005524">
    <property type="term" value="F:ATP binding"/>
    <property type="evidence" value="ECO:0007669"/>
    <property type="project" value="UniProtKB-UniRule"/>
</dbReference>
<keyword evidence="7 9" id="KW-0460">Magnesium</keyword>
<dbReference type="HAMAP" id="MF_00027">
    <property type="entry name" value="CobB_CbiA"/>
    <property type="match status" value="1"/>
</dbReference>
<evidence type="ECO:0000259" key="11">
    <source>
        <dbReference type="Pfam" id="PF07685"/>
    </source>
</evidence>
<gene>
    <name evidence="9" type="primary">cbiA</name>
    <name evidence="12" type="ORF">EDD55_101497</name>
</gene>
<dbReference type="Proteomes" id="UP000295304">
    <property type="component" value="Unassembled WGS sequence"/>
</dbReference>
<dbReference type="InterPro" id="IPR029062">
    <property type="entry name" value="Class_I_gatase-like"/>
</dbReference>
<dbReference type="CDD" id="cd05388">
    <property type="entry name" value="CobB_N"/>
    <property type="match status" value="1"/>
</dbReference>
<dbReference type="Pfam" id="PF07685">
    <property type="entry name" value="GATase_3"/>
    <property type="match status" value="1"/>
</dbReference>
<dbReference type="NCBIfam" id="NF002204">
    <property type="entry name" value="PRK01077.1"/>
    <property type="match status" value="1"/>
</dbReference>
<organism evidence="12 13">
    <name type="scientific">Varunaivibrio sulfuroxidans</name>
    <dbReference type="NCBI Taxonomy" id="1773489"/>
    <lineage>
        <taxon>Bacteria</taxon>
        <taxon>Pseudomonadati</taxon>
        <taxon>Pseudomonadota</taxon>
        <taxon>Alphaproteobacteria</taxon>
        <taxon>Rhodospirillales</taxon>
        <taxon>Magnetovibrionaceae</taxon>
        <taxon>Varunaivibrio</taxon>
    </lineage>
</organism>
<reference evidence="12 13" key="1">
    <citation type="submission" date="2019-03" db="EMBL/GenBank/DDBJ databases">
        <title>Genomic Encyclopedia of Type Strains, Phase IV (KMG-IV): sequencing the most valuable type-strain genomes for metagenomic binning, comparative biology and taxonomic classification.</title>
        <authorList>
            <person name="Goeker M."/>
        </authorList>
    </citation>
    <scope>NUCLEOTIDE SEQUENCE [LARGE SCALE GENOMIC DNA]</scope>
    <source>
        <strain evidence="12 13">DSM 101688</strain>
    </source>
</reference>
<protein>
    <recommendedName>
        <fullName evidence="9">Cobyrinate a,c-diamide synthase</fullName>
        <ecNumber evidence="9">6.3.5.11</ecNumber>
    </recommendedName>
    <alternativeName>
        <fullName evidence="9">Cobyrinic acid a,c-diamide synthetase</fullName>
    </alternativeName>
</protein>
<accession>A0A4R3JIF0</accession>
<evidence type="ECO:0000256" key="2">
    <source>
        <dbReference type="ARBA" id="ARBA00006205"/>
    </source>
</evidence>
<dbReference type="Pfam" id="PF01656">
    <property type="entry name" value="CbiA"/>
    <property type="match status" value="1"/>
</dbReference>
<name>A0A4R3JIF0_9PROT</name>
<feature type="domain" description="CobB/CobQ-like glutamine amidotransferase" evidence="11">
    <location>
        <begin position="246"/>
        <end position="434"/>
    </location>
</feature>
<dbReference type="GO" id="GO:0009236">
    <property type="term" value="P:cobalamin biosynthetic process"/>
    <property type="evidence" value="ECO:0007669"/>
    <property type="project" value="UniProtKB-UniRule"/>
</dbReference>
<comment type="cofactor">
    <cofactor evidence="1 9">
        <name>Mg(2+)</name>
        <dbReference type="ChEBI" id="CHEBI:18420"/>
    </cofactor>
</comment>
<evidence type="ECO:0000256" key="6">
    <source>
        <dbReference type="ARBA" id="ARBA00022840"/>
    </source>
</evidence>
<evidence type="ECO:0000256" key="5">
    <source>
        <dbReference type="ARBA" id="ARBA00022741"/>
    </source>
</evidence>
<dbReference type="InterPro" id="IPR027417">
    <property type="entry name" value="P-loop_NTPase"/>
</dbReference>
<comment type="miscellaneous">
    <text evidence="9">The a and c carboxylates of cobyrinate are activated for nucleophilic attack via formation of a phosphorylated intermediate by ATP. CbiA catalyzes first the amidation of the c-carboxylate, and then that of the a-carboxylate.</text>
</comment>
<keyword evidence="6 9" id="KW-0067">ATP-binding</keyword>
<evidence type="ECO:0000313" key="13">
    <source>
        <dbReference type="Proteomes" id="UP000295304"/>
    </source>
</evidence>
<evidence type="ECO:0000256" key="7">
    <source>
        <dbReference type="ARBA" id="ARBA00022842"/>
    </source>
</evidence>
<dbReference type="NCBIfam" id="TIGR00379">
    <property type="entry name" value="cobB"/>
    <property type="match status" value="1"/>
</dbReference>
<comment type="pathway">
    <text evidence="9">Cofactor biosynthesis; adenosylcobalamin biosynthesis; cob(II)yrinate a,c-diamide from sirohydrochlorin (anaerobic route): step 10/10.</text>
</comment>
<comment type="caution">
    <text evidence="12">The sequence shown here is derived from an EMBL/GenBank/DDBJ whole genome shotgun (WGS) entry which is preliminary data.</text>
</comment>
<keyword evidence="8 9" id="KW-0315">Glutamine amidotransferase</keyword>
<feature type="active site" description="Nucleophile" evidence="9">
    <location>
        <position position="329"/>
    </location>
</feature>
<keyword evidence="4 9" id="KW-0436">Ligase</keyword>
<dbReference type="SUPFAM" id="SSF52540">
    <property type="entry name" value="P-loop containing nucleoside triphosphate hydrolases"/>
    <property type="match status" value="1"/>
</dbReference>
<evidence type="ECO:0000256" key="8">
    <source>
        <dbReference type="ARBA" id="ARBA00022962"/>
    </source>
</evidence>
<keyword evidence="5 9" id="KW-0547">Nucleotide-binding</keyword>
<comment type="similarity">
    <text evidence="2">Belongs to the CobB/CobQ family. CobQ subfamily.</text>
</comment>
<dbReference type="OrthoDB" id="9764035at2"/>
<proteinExistence type="inferred from homology"/>
<feature type="domain" description="CobQ/CobB/MinD/ParA nucleotide binding" evidence="10">
    <location>
        <begin position="5"/>
        <end position="190"/>
    </location>
</feature>
<keyword evidence="3 9" id="KW-0169">Cobalamin biosynthesis</keyword>
<dbReference type="Gene3D" id="3.40.50.300">
    <property type="entry name" value="P-loop containing nucleotide triphosphate hydrolases"/>
    <property type="match status" value="1"/>
</dbReference>
<dbReference type="UniPathway" id="UPA00148">
    <property type="reaction ID" value="UER00231"/>
</dbReference>
<evidence type="ECO:0000313" key="12">
    <source>
        <dbReference type="EMBL" id="TCS65163.1"/>
    </source>
</evidence>
<dbReference type="InterPro" id="IPR004484">
    <property type="entry name" value="CbiA/CobB_synth"/>
</dbReference>